<dbReference type="AlphaFoldDB" id="A0A927G8S3"/>
<dbReference type="EMBL" id="JACYHB010000005">
    <property type="protein sequence ID" value="MBD8078961.1"/>
    <property type="molecule type" value="Genomic_DNA"/>
</dbReference>
<organism evidence="6 7">
    <name type="scientific">Cellulosimicrobium arenosum</name>
    <dbReference type="NCBI Taxonomy" id="2708133"/>
    <lineage>
        <taxon>Bacteria</taxon>
        <taxon>Bacillati</taxon>
        <taxon>Actinomycetota</taxon>
        <taxon>Actinomycetes</taxon>
        <taxon>Micrococcales</taxon>
        <taxon>Promicromonosporaceae</taxon>
        <taxon>Cellulosimicrobium</taxon>
    </lineage>
</organism>
<evidence type="ECO:0000256" key="3">
    <source>
        <dbReference type="ARBA" id="ARBA00022676"/>
    </source>
</evidence>
<name>A0A927G8S3_9MICO</name>
<comment type="similarity">
    <text evidence="2">Belongs to the glycosyltransferase 2 family.</text>
</comment>
<sequence>MDVPPLGVGDHPPPEVVVVAYGAPQLLRRALEPLAGLMPLTVVDNSSLEEIERIATSAGGVYHDLGRNGGFAFGVNQALARRQAPERDVLLLNPDAVVRPRDIAVLQTALREHPGAACVTPSQCDADGVRSQVCWPFPTPARYVADAARSAHRLRERGRYVVGSVLLLRRQALDEVGGFDERFFLYFEETDWEYRAHLAGWTNEVVEEATAMHVGGGTSTDERLRELEKNASLEEYLRKHYGAAGWQLSRAAVVVEALARAALHAGTPRHECLERAGNFARGPVRVRHAAGPREEHRRHRRHERRLVAHGRQHPGG</sequence>
<evidence type="ECO:0000256" key="4">
    <source>
        <dbReference type="ARBA" id="ARBA00022679"/>
    </source>
</evidence>
<accession>A0A927G8S3</accession>
<comment type="pathway">
    <text evidence="1">Cell wall biogenesis; cell wall polysaccharide biosynthesis.</text>
</comment>
<dbReference type="PANTHER" id="PTHR43179:SF12">
    <property type="entry name" value="GALACTOFURANOSYLTRANSFERASE GLFT2"/>
    <property type="match status" value="1"/>
</dbReference>
<comment type="caution">
    <text evidence="6">The sequence shown here is derived from an EMBL/GenBank/DDBJ whole genome shotgun (WGS) entry which is preliminary data.</text>
</comment>
<feature type="region of interest" description="Disordered" evidence="5">
    <location>
        <begin position="289"/>
        <end position="316"/>
    </location>
</feature>
<dbReference type="SUPFAM" id="SSF53448">
    <property type="entry name" value="Nucleotide-diphospho-sugar transferases"/>
    <property type="match status" value="1"/>
</dbReference>
<evidence type="ECO:0000256" key="2">
    <source>
        <dbReference type="ARBA" id="ARBA00006739"/>
    </source>
</evidence>
<keyword evidence="3" id="KW-0328">Glycosyltransferase</keyword>
<dbReference type="Pfam" id="PF13641">
    <property type="entry name" value="Glyco_tranf_2_3"/>
    <property type="match status" value="1"/>
</dbReference>
<keyword evidence="4" id="KW-0808">Transferase</keyword>
<keyword evidence="7" id="KW-1185">Reference proteome</keyword>
<evidence type="ECO:0000256" key="1">
    <source>
        <dbReference type="ARBA" id="ARBA00004776"/>
    </source>
</evidence>
<dbReference type="PANTHER" id="PTHR43179">
    <property type="entry name" value="RHAMNOSYLTRANSFERASE WBBL"/>
    <property type="match status" value="1"/>
</dbReference>
<dbReference type="InterPro" id="IPR029044">
    <property type="entry name" value="Nucleotide-diphossugar_trans"/>
</dbReference>
<gene>
    <name evidence="6" type="ORF">IF651_07810</name>
</gene>
<reference evidence="6" key="1">
    <citation type="journal article" date="2018" name="Curr. Microbiol.">
        <title>Cellulosimicrobium arenosum sp. nov., Isolated from Marine Sediment Sand.</title>
        <authorList>
            <person name="Oh M."/>
            <person name="Kim J.H."/>
            <person name="Yoon J.H."/>
            <person name="Schumann P."/>
            <person name="Kim W."/>
        </authorList>
    </citation>
    <scope>NUCLEOTIDE SEQUENCE</scope>
    <source>
        <strain evidence="6">KCTC 49039</strain>
    </source>
</reference>
<evidence type="ECO:0000313" key="7">
    <source>
        <dbReference type="Proteomes" id="UP000610846"/>
    </source>
</evidence>
<protein>
    <submittedName>
        <fullName evidence="6">Glycosyltransferase</fullName>
    </submittedName>
</protein>
<dbReference type="Gene3D" id="3.90.550.10">
    <property type="entry name" value="Spore Coat Polysaccharide Biosynthesis Protein SpsA, Chain A"/>
    <property type="match status" value="1"/>
</dbReference>
<dbReference type="GO" id="GO:0016757">
    <property type="term" value="F:glycosyltransferase activity"/>
    <property type="evidence" value="ECO:0007669"/>
    <property type="project" value="UniProtKB-KW"/>
</dbReference>
<evidence type="ECO:0000256" key="5">
    <source>
        <dbReference type="SAM" id="MobiDB-lite"/>
    </source>
</evidence>
<evidence type="ECO:0000313" key="6">
    <source>
        <dbReference type="EMBL" id="MBD8078961.1"/>
    </source>
</evidence>
<reference evidence="6" key="2">
    <citation type="submission" date="2020-09" db="EMBL/GenBank/DDBJ databases">
        <authorList>
            <person name="Yu Y."/>
        </authorList>
    </citation>
    <scope>NUCLEOTIDE SEQUENCE</scope>
    <source>
        <strain evidence="6">KCTC 49039</strain>
    </source>
</reference>
<proteinExistence type="inferred from homology"/>
<dbReference type="Proteomes" id="UP000610846">
    <property type="component" value="Unassembled WGS sequence"/>
</dbReference>
<dbReference type="RefSeq" id="WP_191828553.1">
    <property type="nucleotide sequence ID" value="NZ_JACYHB010000005.1"/>
</dbReference>